<dbReference type="SMART" id="SM00463">
    <property type="entry name" value="SMR"/>
    <property type="match status" value="1"/>
</dbReference>
<dbReference type="NCBIfam" id="TIGR01069">
    <property type="entry name" value="mutS2"/>
    <property type="match status" value="1"/>
</dbReference>
<dbReference type="GO" id="GO:0019843">
    <property type="term" value="F:rRNA binding"/>
    <property type="evidence" value="ECO:0007669"/>
    <property type="project" value="UniProtKB-KW"/>
</dbReference>
<dbReference type="PANTHER" id="PTHR48466">
    <property type="entry name" value="OS10G0509000 PROTEIN-RELATED"/>
    <property type="match status" value="1"/>
</dbReference>
<dbReference type="InterPro" id="IPR000432">
    <property type="entry name" value="DNA_mismatch_repair_MutS_C"/>
</dbReference>
<dbReference type="PANTHER" id="PTHR48466:SF2">
    <property type="entry name" value="OS10G0509000 PROTEIN"/>
    <property type="match status" value="1"/>
</dbReference>
<dbReference type="SUPFAM" id="SSF48334">
    <property type="entry name" value="DNA repair protein MutS, domain III"/>
    <property type="match status" value="1"/>
</dbReference>
<dbReference type="AlphaFoldDB" id="A0AB34IDY6"/>
<protein>
    <recommendedName>
        <fullName evidence="10">Smr domain-containing protein</fullName>
    </recommendedName>
</protein>
<dbReference type="HAMAP" id="MF_00092">
    <property type="entry name" value="MutS2"/>
    <property type="match status" value="1"/>
</dbReference>
<feature type="chain" id="PRO_5044303706" description="Smr domain-containing protein" evidence="9">
    <location>
        <begin position="18"/>
        <end position="930"/>
    </location>
</feature>
<dbReference type="SMART" id="SM00534">
    <property type="entry name" value="MUTSac"/>
    <property type="match status" value="1"/>
</dbReference>
<keyword evidence="2" id="KW-0547">Nucleotide-binding</keyword>
<dbReference type="SUPFAM" id="SSF52540">
    <property type="entry name" value="P-loop containing nucleoside triphosphate hydrolases"/>
    <property type="match status" value="1"/>
</dbReference>
<dbReference type="InterPro" id="IPR027417">
    <property type="entry name" value="P-loop_NTPase"/>
</dbReference>
<evidence type="ECO:0000256" key="6">
    <source>
        <dbReference type="ARBA" id="ARBA00023125"/>
    </source>
</evidence>
<dbReference type="SMART" id="SM00533">
    <property type="entry name" value="MUTSd"/>
    <property type="match status" value="1"/>
</dbReference>
<evidence type="ECO:0000256" key="3">
    <source>
        <dbReference type="ARBA" id="ARBA00022801"/>
    </source>
</evidence>
<comment type="caution">
    <text evidence="11">The sequence shown here is derived from an EMBL/GenBank/DDBJ whole genome shotgun (WGS) entry which is preliminary data.</text>
</comment>
<name>A0AB34IDY6_PRYPA</name>
<dbReference type="Pfam" id="PF00488">
    <property type="entry name" value="MutS_V"/>
    <property type="match status" value="1"/>
</dbReference>
<dbReference type="GO" id="GO:0030983">
    <property type="term" value="F:mismatched DNA binding"/>
    <property type="evidence" value="ECO:0007669"/>
    <property type="project" value="InterPro"/>
</dbReference>
<keyword evidence="5" id="KW-0694">RNA-binding</keyword>
<dbReference type="PROSITE" id="PS00486">
    <property type="entry name" value="DNA_MISMATCH_REPAIR_2"/>
    <property type="match status" value="1"/>
</dbReference>
<dbReference type="GO" id="GO:0140664">
    <property type="term" value="F:ATP-dependent DNA damage sensor activity"/>
    <property type="evidence" value="ECO:0007669"/>
    <property type="project" value="InterPro"/>
</dbReference>
<keyword evidence="9" id="KW-0732">Signal</keyword>
<dbReference type="GO" id="GO:0016887">
    <property type="term" value="F:ATP hydrolysis activity"/>
    <property type="evidence" value="ECO:0007669"/>
    <property type="project" value="InterPro"/>
</dbReference>
<dbReference type="PIRSF" id="PIRSF005814">
    <property type="entry name" value="MutS_YshD"/>
    <property type="match status" value="1"/>
</dbReference>
<dbReference type="Gene3D" id="3.30.1370.110">
    <property type="match status" value="1"/>
</dbReference>
<dbReference type="InterPro" id="IPR036063">
    <property type="entry name" value="Smr_dom_sf"/>
</dbReference>
<dbReference type="SUPFAM" id="SSF160443">
    <property type="entry name" value="SMR domain-like"/>
    <property type="match status" value="1"/>
</dbReference>
<keyword evidence="12" id="KW-1185">Reference proteome</keyword>
<keyword evidence="1" id="KW-0699">rRNA-binding</keyword>
<evidence type="ECO:0000256" key="8">
    <source>
        <dbReference type="SAM" id="MobiDB-lite"/>
    </source>
</evidence>
<keyword evidence="7" id="KW-0175">Coiled coil</keyword>
<dbReference type="Pfam" id="PF01713">
    <property type="entry name" value="Smr"/>
    <property type="match status" value="1"/>
</dbReference>
<keyword evidence="4" id="KW-0067">ATP-binding</keyword>
<dbReference type="InterPro" id="IPR036187">
    <property type="entry name" value="DNA_mismatch_repair_MutS_sf"/>
</dbReference>
<gene>
    <name evidence="11" type="ORF">AB1Y20_014612</name>
</gene>
<dbReference type="FunFam" id="3.40.50.300:FF:000830">
    <property type="entry name" value="Endonuclease MutS2"/>
    <property type="match status" value="1"/>
</dbReference>
<keyword evidence="6" id="KW-0238">DNA-binding</keyword>
<dbReference type="InterPro" id="IPR005747">
    <property type="entry name" value="MutS2"/>
</dbReference>
<dbReference type="InterPro" id="IPR045076">
    <property type="entry name" value="MutS"/>
</dbReference>
<dbReference type="InterPro" id="IPR007696">
    <property type="entry name" value="DNA_mismatch_repair_MutS_core"/>
</dbReference>
<dbReference type="EMBL" id="JBGBPQ010000030">
    <property type="protein sequence ID" value="KAL1495972.1"/>
    <property type="molecule type" value="Genomic_DNA"/>
</dbReference>
<dbReference type="GO" id="GO:0006298">
    <property type="term" value="P:mismatch repair"/>
    <property type="evidence" value="ECO:0007669"/>
    <property type="project" value="InterPro"/>
</dbReference>
<dbReference type="Gene3D" id="3.40.50.300">
    <property type="entry name" value="P-loop containing nucleotide triphosphate hydrolases"/>
    <property type="match status" value="1"/>
</dbReference>
<evidence type="ECO:0000256" key="2">
    <source>
        <dbReference type="ARBA" id="ARBA00022741"/>
    </source>
</evidence>
<evidence type="ECO:0000256" key="7">
    <source>
        <dbReference type="SAM" id="Coils"/>
    </source>
</evidence>
<evidence type="ECO:0000313" key="11">
    <source>
        <dbReference type="EMBL" id="KAL1495972.1"/>
    </source>
</evidence>
<feature type="coiled-coil region" evidence="7">
    <location>
        <begin position="633"/>
        <end position="707"/>
    </location>
</feature>
<accession>A0AB34IDY6</accession>
<evidence type="ECO:0000256" key="1">
    <source>
        <dbReference type="ARBA" id="ARBA00022730"/>
    </source>
</evidence>
<keyword evidence="3" id="KW-0378">Hydrolase</keyword>
<feature type="region of interest" description="Disordered" evidence="8">
    <location>
        <begin position="715"/>
        <end position="759"/>
    </location>
</feature>
<evidence type="ECO:0000313" key="12">
    <source>
        <dbReference type="Proteomes" id="UP001515480"/>
    </source>
</evidence>
<reference evidence="11 12" key="1">
    <citation type="journal article" date="2024" name="Science">
        <title>Giant polyketide synthase enzymes in the biosynthesis of giant marine polyether toxins.</title>
        <authorList>
            <person name="Fallon T.R."/>
            <person name="Shende V.V."/>
            <person name="Wierzbicki I.H."/>
            <person name="Pendleton A.L."/>
            <person name="Watervoot N.F."/>
            <person name="Auber R.P."/>
            <person name="Gonzalez D.J."/>
            <person name="Wisecaver J.H."/>
            <person name="Moore B.S."/>
        </authorList>
    </citation>
    <scope>NUCLEOTIDE SEQUENCE [LARGE SCALE GENOMIC DNA]</scope>
    <source>
        <strain evidence="11 12">12B1</strain>
    </source>
</reference>
<dbReference type="Proteomes" id="UP001515480">
    <property type="component" value="Unassembled WGS sequence"/>
</dbReference>
<organism evidence="11 12">
    <name type="scientific">Prymnesium parvum</name>
    <name type="common">Toxic golden alga</name>
    <dbReference type="NCBI Taxonomy" id="97485"/>
    <lineage>
        <taxon>Eukaryota</taxon>
        <taxon>Haptista</taxon>
        <taxon>Haptophyta</taxon>
        <taxon>Prymnesiophyceae</taxon>
        <taxon>Prymnesiales</taxon>
        <taxon>Prymnesiaceae</taxon>
        <taxon>Prymnesium</taxon>
    </lineage>
</organism>
<evidence type="ECO:0000256" key="9">
    <source>
        <dbReference type="SAM" id="SignalP"/>
    </source>
</evidence>
<evidence type="ECO:0000256" key="5">
    <source>
        <dbReference type="ARBA" id="ARBA00022884"/>
    </source>
</evidence>
<proteinExistence type="inferred from homology"/>
<feature type="domain" description="Smr" evidence="10">
    <location>
        <begin position="857"/>
        <end position="930"/>
    </location>
</feature>
<dbReference type="InterPro" id="IPR002625">
    <property type="entry name" value="Smr_dom"/>
</dbReference>
<dbReference type="GO" id="GO:0045910">
    <property type="term" value="P:negative regulation of DNA recombination"/>
    <property type="evidence" value="ECO:0007669"/>
    <property type="project" value="InterPro"/>
</dbReference>
<evidence type="ECO:0000256" key="4">
    <source>
        <dbReference type="ARBA" id="ARBA00022840"/>
    </source>
</evidence>
<feature type="region of interest" description="Disordered" evidence="8">
    <location>
        <begin position="809"/>
        <end position="847"/>
    </location>
</feature>
<dbReference type="GO" id="GO:0005524">
    <property type="term" value="F:ATP binding"/>
    <property type="evidence" value="ECO:0007669"/>
    <property type="project" value="UniProtKB-KW"/>
</dbReference>
<evidence type="ECO:0000259" key="10">
    <source>
        <dbReference type="PROSITE" id="PS50828"/>
    </source>
</evidence>
<sequence>MACVLLLVCLLPPATLALFPSTHVPRTPARLLTPPVPASAPRLPVRPSFRTPRHYASPHCTIATGGLPAPTAATGVAPPQEAEALDAGPVEVTLELLEWPRLSAQVASFASTAGAREQIVREGLSLPRRREEAETLLVETREAHTLEFVLAKPLELRSFRELEPLVSLASKGGVLSGEQLLDLSSSLLAAQALVKRLRTEEADDDAPPHRAVRLLLSLFDGIPVQAELRRAVTDAIDDSGAVRDTAHPSLGELRFAMRQLASAARAELGRLVQLKADALASRAIQLRDGRYVLAVLSKQKHRVAGTVRDVSASGATLFVEPTAIEPTNTKLRQMGKQEAKLVELVLKQLSKAVAQPKVAAELRQLNAAVRRVDLAAARARYSANIRAVPVEFSDIREEGLQLPGLKHPLIVCRNVGEAPNASAMVSMDMVVPPGVKAIVITGPNTGGKTVSLKTLGMAALMARAGLWVLCEDKGGEPARVPWFDRVMADIGDDQSIVQSLSTFSAHVARMRRIMDAATAAPETSLVLLDEIGAGTDPTEGSAIGMAVLRQLASDAALTMSTTHHSRLKTLKYADPRFENACVEFDEVSMAPTYRLLWGIPGRSNAIAIAERLGLQAPVLQDARTLLIEEDVGVDEVVSQLQAQKEEQRKLNEELAALRDANERQKAELARQLAELASRERKMRLEQQQELAAELAAAKAQVAQLVKSAQQAAMGGADRQEQLKQTQQASQDLARLGRSQQSAGEMPAGTPMASPDAVDLDSVGAGDRVLVPRLGDQPVKVEARKGSQLFVVFGGLKMKVKLSEVAAVESAAPRGSSDAPLQTAMGSKMPTKRGGKGSPAAAQSTRSRTAIRFESNTLDIRGRRPGEIVFDLGRAIDRSLDMGTLWVIHGRGTGALKEEVRRLLSEEPMVERFEDAPYNEGGDGCTIAYLR</sequence>
<dbReference type="PROSITE" id="PS50828">
    <property type="entry name" value="SMR"/>
    <property type="match status" value="1"/>
</dbReference>
<feature type="signal peptide" evidence="9">
    <location>
        <begin position="1"/>
        <end position="17"/>
    </location>
</feature>
<dbReference type="GO" id="GO:0004519">
    <property type="term" value="F:endonuclease activity"/>
    <property type="evidence" value="ECO:0007669"/>
    <property type="project" value="InterPro"/>
</dbReference>